<sequence length="361" mass="36640">MGCSSSSAQTVEQEKRPGTKPEESNGDTAAVRNGIIAEDVRTIEDQMQLLVQIASPDDAKAGPEDETEAVLEAMEAQEDLGSGENLLVVPEPPAAGEELAAQPTVEEEIAVPVTEVLPPVEEALPVETVSAEAPSEVKRGEALEETPEAQPVEAVQTEVPVLVEEEVPVSVVEEPAGTAGVLEEGVAEEASKAATEDANPVQDEAPPGSTSPETDSETPAAAEASTATTHSVANEDAAPTEPSGPADAEIDTTIAAASIPEMPPVTAAQAEPHSATDEETEVSTVSSDVIASPEEASGPVGVSVLEPAEGSEAPPVAVNPESSTETGVTGDVPEGKPSATQTEAPADPEPATEPVPETSPE</sequence>
<gene>
    <name evidence="2" type="ORF">CCH79_00011989</name>
</gene>
<dbReference type="Proteomes" id="UP000250572">
    <property type="component" value="Unassembled WGS sequence"/>
</dbReference>
<feature type="compositionally biased region" description="Pro residues" evidence="1">
    <location>
        <begin position="347"/>
        <end position="361"/>
    </location>
</feature>
<feature type="region of interest" description="Disordered" evidence="1">
    <location>
        <begin position="1"/>
        <end position="32"/>
    </location>
</feature>
<organism evidence="2 3">
    <name type="scientific">Gambusia affinis</name>
    <name type="common">Western mosquitofish</name>
    <name type="synonym">Heterandria affinis</name>
    <dbReference type="NCBI Taxonomy" id="33528"/>
    <lineage>
        <taxon>Eukaryota</taxon>
        <taxon>Metazoa</taxon>
        <taxon>Chordata</taxon>
        <taxon>Craniata</taxon>
        <taxon>Vertebrata</taxon>
        <taxon>Euteleostomi</taxon>
        <taxon>Actinopterygii</taxon>
        <taxon>Neopterygii</taxon>
        <taxon>Teleostei</taxon>
        <taxon>Neoteleostei</taxon>
        <taxon>Acanthomorphata</taxon>
        <taxon>Ovalentaria</taxon>
        <taxon>Atherinomorphae</taxon>
        <taxon>Cyprinodontiformes</taxon>
        <taxon>Poeciliidae</taxon>
        <taxon>Poeciliinae</taxon>
        <taxon>Gambusia</taxon>
    </lineage>
</organism>
<name>A0A315WA79_GAMAF</name>
<feature type="compositionally biased region" description="Low complexity" evidence="1">
    <location>
        <begin position="217"/>
        <end position="229"/>
    </location>
</feature>
<comment type="caution">
    <text evidence="2">The sequence shown here is derived from an EMBL/GenBank/DDBJ whole genome shotgun (WGS) entry which is preliminary data.</text>
</comment>
<keyword evidence="3" id="KW-1185">Reference proteome</keyword>
<feature type="region of interest" description="Disordered" evidence="1">
    <location>
        <begin position="128"/>
        <end position="361"/>
    </location>
</feature>
<proteinExistence type="predicted"/>
<feature type="compositionally biased region" description="Low complexity" evidence="1">
    <location>
        <begin position="158"/>
        <end position="184"/>
    </location>
</feature>
<dbReference type="AlphaFoldDB" id="A0A315WA79"/>
<feature type="non-terminal residue" evidence="2">
    <location>
        <position position="361"/>
    </location>
</feature>
<feature type="compositionally biased region" description="Basic and acidic residues" evidence="1">
    <location>
        <begin position="12"/>
        <end position="23"/>
    </location>
</feature>
<reference evidence="2 3" key="1">
    <citation type="journal article" date="2018" name="G3 (Bethesda)">
        <title>A High-Quality Reference Genome for the Invasive Mosquitofish Gambusia affinis Using a Chicago Library.</title>
        <authorList>
            <person name="Hoffberg S.L."/>
            <person name="Troendle N.J."/>
            <person name="Glenn T.C."/>
            <person name="Mahmud O."/>
            <person name="Louha S."/>
            <person name="Chalopin D."/>
            <person name="Bennetzen J.L."/>
            <person name="Mauricio R."/>
        </authorList>
    </citation>
    <scope>NUCLEOTIDE SEQUENCE [LARGE SCALE GENOMIC DNA]</scope>
    <source>
        <strain evidence="2">NE01/NJP1002.9</strain>
        <tissue evidence="2">Muscle</tissue>
    </source>
</reference>
<feature type="compositionally biased region" description="Polar residues" evidence="1">
    <location>
        <begin position="1"/>
        <end position="11"/>
    </location>
</feature>
<evidence type="ECO:0000256" key="1">
    <source>
        <dbReference type="SAM" id="MobiDB-lite"/>
    </source>
</evidence>
<evidence type="ECO:0000313" key="2">
    <source>
        <dbReference type="EMBL" id="PWA32357.1"/>
    </source>
</evidence>
<accession>A0A315WA79</accession>
<evidence type="ECO:0000313" key="3">
    <source>
        <dbReference type="Proteomes" id="UP000250572"/>
    </source>
</evidence>
<dbReference type="EMBL" id="NHOQ01000190">
    <property type="protein sequence ID" value="PWA32357.1"/>
    <property type="molecule type" value="Genomic_DNA"/>
</dbReference>
<protein>
    <submittedName>
        <fullName evidence="2">Uncharacterized protein</fullName>
    </submittedName>
</protein>